<evidence type="ECO:0000313" key="2">
    <source>
        <dbReference type="EMBL" id="PKY72147.1"/>
    </source>
</evidence>
<reference evidence="2 3" key="1">
    <citation type="submission" date="2017-12" db="EMBL/GenBank/DDBJ databases">
        <title>Phylogenetic diversity of female urinary microbiome.</title>
        <authorList>
            <person name="Thomas-White K."/>
            <person name="Wolfe A.J."/>
        </authorList>
    </citation>
    <scope>NUCLEOTIDE SEQUENCE [LARGE SCALE GENOMIC DNA]</scope>
    <source>
        <strain evidence="2 3">UMB0402</strain>
    </source>
</reference>
<sequence length="159" mass="17701">MPLFKVASIMVNSYMSVNSDVTGDAVIGLVYFQRRHTAPKKRFLRPSQLRRLICQYFGLKTIYPSGMSFSSPSRSQSGRTCARWLVRIWEDPVTLDPYLTRVLIKQFGLTRGVAIQKVDQLHRHGSISVATCPRERAEAIAAALHEYGIGATVAADGDS</sequence>
<evidence type="ECO:0000313" key="3">
    <source>
        <dbReference type="Proteomes" id="UP000235122"/>
    </source>
</evidence>
<organism evidence="2 3">
    <name type="scientific">Winkia neuii</name>
    <dbReference type="NCBI Taxonomy" id="33007"/>
    <lineage>
        <taxon>Bacteria</taxon>
        <taxon>Bacillati</taxon>
        <taxon>Actinomycetota</taxon>
        <taxon>Actinomycetes</taxon>
        <taxon>Actinomycetales</taxon>
        <taxon>Actinomycetaceae</taxon>
        <taxon>Winkia</taxon>
    </lineage>
</organism>
<evidence type="ECO:0000259" key="1">
    <source>
        <dbReference type="Pfam" id="PF02617"/>
    </source>
</evidence>
<comment type="caution">
    <text evidence="2">The sequence shown here is derived from an EMBL/GenBank/DDBJ whole genome shotgun (WGS) entry which is preliminary data.</text>
</comment>
<dbReference type="STRING" id="33007.HMPREF3198_00578"/>
<dbReference type="Proteomes" id="UP000235122">
    <property type="component" value="Unassembled WGS sequence"/>
</dbReference>
<protein>
    <recommendedName>
        <fullName evidence="1">Adaptor protein ClpS core domain-containing protein</fullName>
    </recommendedName>
</protein>
<gene>
    <name evidence="2" type="ORF">CYJ19_08080</name>
</gene>
<dbReference type="EMBL" id="PKKO01000004">
    <property type="protein sequence ID" value="PKY72147.1"/>
    <property type="molecule type" value="Genomic_DNA"/>
</dbReference>
<accession>A0A2I1IM00</accession>
<feature type="domain" description="Adaptor protein ClpS core" evidence="1">
    <location>
        <begin position="83"/>
        <end position="146"/>
    </location>
</feature>
<dbReference type="InterPro" id="IPR003769">
    <property type="entry name" value="ClpS_core"/>
</dbReference>
<keyword evidence="3" id="KW-1185">Reference proteome</keyword>
<dbReference type="SUPFAM" id="SSF54736">
    <property type="entry name" value="ClpS-like"/>
    <property type="match status" value="1"/>
</dbReference>
<proteinExistence type="predicted"/>
<dbReference type="AlphaFoldDB" id="A0A2I1IM00"/>
<dbReference type="Pfam" id="PF02617">
    <property type="entry name" value="ClpS"/>
    <property type="match status" value="1"/>
</dbReference>
<dbReference type="InterPro" id="IPR014719">
    <property type="entry name" value="Ribosomal_bL12_C/ClpS-like"/>
</dbReference>
<dbReference type="Gene3D" id="3.30.1390.10">
    <property type="match status" value="1"/>
</dbReference>
<dbReference type="GO" id="GO:0030163">
    <property type="term" value="P:protein catabolic process"/>
    <property type="evidence" value="ECO:0007669"/>
    <property type="project" value="InterPro"/>
</dbReference>
<name>A0A2I1IM00_9ACTO</name>